<name>A0A254NB15_9BURK</name>
<comment type="caution">
    <text evidence="3">The sequence shown here is derived from an EMBL/GenBank/DDBJ whole genome shotgun (WGS) entry which is preliminary data.</text>
</comment>
<feature type="region of interest" description="Disordered" evidence="1">
    <location>
        <begin position="93"/>
        <end position="122"/>
    </location>
</feature>
<reference evidence="3 4" key="1">
    <citation type="journal article" date="2007" name="Int. J. Syst. Evol. Microbiol.">
        <title>Description of Pelomonas aquatica sp. nov. and Pelomonas puraquae sp. nov., isolated from industrial and haemodialysis water.</title>
        <authorList>
            <person name="Gomila M."/>
            <person name="Bowien B."/>
            <person name="Falsen E."/>
            <person name="Moore E.R."/>
            <person name="Lalucat J."/>
        </authorList>
    </citation>
    <scope>NUCLEOTIDE SEQUENCE [LARGE SCALE GENOMIC DNA]</scope>
    <source>
        <strain evidence="3 4">CCUG 52769</strain>
    </source>
</reference>
<dbReference type="Proteomes" id="UP000197446">
    <property type="component" value="Unassembled WGS sequence"/>
</dbReference>
<accession>A0A254NB15</accession>
<feature type="signal peptide" evidence="2">
    <location>
        <begin position="1"/>
        <end position="22"/>
    </location>
</feature>
<proteinExistence type="predicted"/>
<feature type="region of interest" description="Disordered" evidence="1">
    <location>
        <begin position="38"/>
        <end position="74"/>
    </location>
</feature>
<feature type="compositionally biased region" description="Basic and acidic residues" evidence="1">
    <location>
        <begin position="38"/>
        <end position="51"/>
    </location>
</feature>
<evidence type="ECO:0000313" key="4">
    <source>
        <dbReference type="Proteomes" id="UP000197446"/>
    </source>
</evidence>
<dbReference type="AlphaFoldDB" id="A0A254NB15"/>
<gene>
    <name evidence="3" type="ORF">CDO81_10020</name>
</gene>
<organism evidence="3 4">
    <name type="scientific">Roseateles puraquae</name>
    <dbReference type="NCBI Taxonomy" id="431059"/>
    <lineage>
        <taxon>Bacteria</taxon>
        <taxon>Pseudomonadati</taxon>
        <taxon>Pseudomonadota</taxon>
        <taxon>Betaproteobacteria</taxon>
        <taxon>Burkholderiales</taxon>
        <taxon>Sphaerotilaceae</taxon>
        <taxon>Roseateles</taxon>
    </lineage>
</organism>
<evidence type="ECO:0008006" key="5">
    <source>
        <dbReference type="Google" id="ProtNLM"/>
    </source>
</evidence>
<keyword evidence="4" id="KW-1185">Reference proteome</keyword>
<protein>
    <recommendedName>
        <fullName evidence="5">Cobalt transporter</fullName>
    </recommendedName>
</protein>
<sequence>MRRSLTTLILMLCMCWQALAHAGIAVVMADAREHQHAVMHFEGEAHHHDSHDDDDDDGVHKDRSVASAQHLASDASSCAPALIGVVNLTLPQLPPEMPAQATATALPPPFLAGPERPPKSKS</sequence>
<evidence type="ECO:0000256" key="1">
    <source>
        <dbReference type="SAM" id="MobiDB-lite"/>
    </source>
</evidence>
<keyword evidence="2" id="KW-0732">Signal</keyword>
<evidence type="ECO:0000313" key="3">
    <source>
        <dbReference type="EMBL" id="OWR04052.1"/>
    </source>
</evidence>
<evidence type="ECO:0000256" key="2">
    <source>
        <dbReference type="SAM" id="SignalP"/>
    </source>
</evidence>
<dbReference type="EMBL" id="NISI01000003">
    <property type="protein sequence ID" value="OWR04052.1"/>
    <property type="molecule type" value="Genomic_DNA"/>
</dbReference>
<feature type="chain" id="PRO_5012603499" description="Cobalt transporter" evidence="2">
    <location>
        <begin position="23"/>
        <end position="122"/>
    </location>
</feature>